<comment type="subcellular location">
    <subcellularLocation>
        <location evidence="1 6">Secreted</location>
    </subcellularLocation>
</comment>
<gene>
    <name evidence="7" type="ORF">PVL29_013781</name>
</gene>
<dbReference type="PANTHER" id="PTHR31232:SF18">
    <property type="entry name" value="S-PROTEIN HOMOLOG"/>
    <property type="match status" value="1"/>
</dbReference>
<feature type="signal peptide" evidence="6">
    <location>
        <begin position="1"/>
        <end position="25"/>
    </location>
</feature>
<dbReference type="InterPro" id="IPR010264">
    <property type="entry name" value="Self-incomp_S1"/>
</dbReference>
<dbReference type="Proteomes" id="UP001168098">
    <property type="component" value="Unassembled WGS sequence"/>
</dbReference>
<proteinExistence type="inferred from homology"/>
<dbReference type="GO" id="GO:0005576">
    <property type="term" value="C:extracellular region"/>
    <property type="evidence" value="ECO:0007669"/>
    <property type="project" value="UniProtKB-SubCell"/>
</dbReference>
<reference evidence="7 8" key="1">
    <citation type="journal article" date="2023" name="BMC Biotechnol.">
        <title>Vitis rotundifolia cv Carlos genome sequencing.</title>
        <authorList>
            <person name="Huff M."/>
            <person name="Hulse-Kemp A."/>
            <person name="Scheffler B."/>
            <person name="Youngblood R."/>
            <person name="Simpson S."/>
            <person name="Babiker E."/>
            <person name="Staton M."/>
        </authorList>
    </citation>
    <scope>NUCLEOTIDE SEQUENCE [LARGE SCALE GENOMIC DNA]</scope>
    <source>
        <tissue evidence="7">Leaf</tissue>
    </source>
</reference>
<evidence type="ECO:0000256" key="3">
    <source>
        <dbReference type="ARBA" id="ARBA00022471"/>
    </source>
</evidence>
<evidence type="ECO:0000256" key="6">
    <source>
        <dbReference type="RuleBase" id="RU367044"/>
    </source>
</evidence>
<comment type="similarity">
    <text evidence="2 6">Belongs to the plant self-incompatibility (S1) protein family.</text>
</comment>
<accession>A0AA39DRM3</accession>
<sequence>MDVTLLKKLQAFILIVLMIPLCASAGLFTKDIHVHMTNNLGVGTILYLHCLRNSKEMGHQQVPYNWTCQWKFEEERMEFSTLVCEANLKGAKQLKFVAYNQSEDLCRDSCGWKFTQHGAFQFENGEWIFRYTWRH</sequence>
<comment type="caution">
    <text evidence="7">The sequence shown here is derived from an EMBL/GenBank/DDBJ whole genome shotgun (WGS) entry which is preliminary data.</text>
</comment>
<dbReference type="PANTHER" id="PTHR31232">
    <property type="match status" value="1"/>
</dbReference>
<evidence type="ECO:0000313" key="8">
    <source>
        <dbReference type="Proteomes" id="UP001168098"/>
    </source>
</evidence>
<evidence type="ECO:0000313" key="7">
    <source>
        <dbReference type="EMBL" id="KAJ9691702.1"/>
    </source>
</evidence>
<keyword evidence="8" id="KW-1185">Reference proteome</keyword>
<dbReference type="EMBL" id="JARBHA010000010">
    <property type="protein sequence ID" value="KAJ9691702.1"/>
    <property type="molecule type" value="Genomic_DNA"/>
</dbReference>
<feature type="chain" id="PRO_5041485488" description="S-protein homolog" evidence="6">
    <location>
        <begin position="26"/>
        <end position="135"/>
    </location>
</feature>
<organism evidence="7 8">
    <name type="scientific">Vitis rotundifolia</name>
    <name type="common">Muscadine grape</name>
    <dbReference type="NCBI Taxonomy" id="103349"/>
    <lineage>
        <taxon>Eukaryota</taxon>
        <taxon>Viridiplantae</taxon>
        <taxon>Streptophyta</taxon>
        <taxon>Embryophyta</taxon>
        <taxon>Tracheophyta</taxon>
        <taxon>Spermatophyta</taxon>
        <taxon>Magnoliopsida</taxon>
        <taxon>eudicotyledons</taxon>
        <taxon>Gunneridae</taxon>
        <taxon>Pentapetalae</taxon>
        <taxon>rosids</taxon>
        <taxon>Vitales</taxon>
        <taxon>Vitaceae</taxon>
        <taxon>Viteae</taxon>
        <taxon>Vitis</taxon>
    </lineage>
</organism>
<evidence type="ECO:0000256" key="1">
    <source>
        <dbReference type="ARBA" id="ARBA00004613"/>
    </source>
</evidence>
<keyword evidence="5 6" id="KW-0732">Signal</keyword>
<keyword evidence="3 6" id="KW-0713">Self-incompatibility</keyword>
<name>A0AA39DRM3_VITRO</name>
<evidence type="ECO:0000256" key="2">
    <source>
        <dbReference type="ARBA" id="ARBA00005581"/>
    </source>
</evidence>
<evidence type="ECO:0000256" key="5">
    <source>
        <dbReference type="ARBA" id="ARBA00022729"/>
    </source>
</evidence>
<dbReference type="AlphaFoldDB" id="A0AA39DRM3"/>
<keyword evidence="4 6" id="KW-0964">Secreted</keyword>
<protein>
    <recommendedName>
        <fullName evidence="6">S-protein homolog</fullName>
    </recommendedName>
</protein>
<dbReference type="GO" id="GO:0060320">
    <property type="term" value="P:rejection of self pollen"/>
    <property type="evidence" value="ECO:0007669"/>
    <property type="project" value="UniProtKB-KW"/>
</dbReference>
<evidence type="ECO:0000256" key="4">
    <source>
        <dbReference type="ARBA" id="ARBA00022525"/>
    </source>
</evidence>
<dbReference type="Pfam" id="PF05938">
    <property type="entry name" value="Self-incomp_S1"/>
    <property type="match status" value="1"/>
</dbReference>